<dbReference type="AlphaFoldDB" id="A0A0E9RGW9"/>
<name>A0A0E9RGW9_ANGAN</name>
<evidence type="ECO:0000313" key="1">
    <source>
        <dbReference type="EMBL" id="JAH28319.1"/>
    </source>
</evidence>
<accession>A0A0E9RGW9</accession>
<sequence>MASNNLLLGIVHIPQIPAVCVCESQRSVPARWEA</sequence>
<dbReference type="EMBL" id="GBXM01080258">
    <property type="protein sequence ID" value="JAH28319.1"/>
    <property type="molecule type" value="Transcribed_RNA"/>
</dbReference>
<reference evidence="1" key="1">
    <citation type="submission" date="2014-11" db="EMBL/GenBank/DDBJ databases">
        <authorList>
            <person name="Amaro Gonzalez C."/>
        </authorList>
    </citation>
    <scope>NUCLEOTIDE SEQUENCE</scope>
</reference>
<organism evidence="1">
    <name type="scientific">Anguilla anguilla</name>
    <name type="common">European freshwater eel</name>
    <name type="synonym">Muraena anguilla</name>
    <dbReference type="NCBI Taxonomy" id="7936"/>
    <lineage>
        <taxon>Eukaryota</taxon>
        <taxon>Metazoa</taxon>
        <taxon>Chordata</taxon>
        <taxon>Craniata</taxon>
        <taxon>Vertebrata</taxon>
        <taxon>Euteleostomi</taxon>
        <taxon>Actinopterygii</taxon>
        <taxon>Neopterygii</taxon>
        <taxon>Teleostei</taxon>
        <taxon>Anguilliformes</taxon>
        <taxon>Anguillidae</taxon>
        <taxon>Anguilla</taxon>
    </lineage>
</organism>
<reference evidence="1" key="2">
    <citation type="journal article" date="2015" name="Fish Shellfish Immunol.">
        <title>Early steps in the European eel (Anguilla anguilla)-Vibrio vulnificus interaction in the gills: Role of the RtxA13 toxin.</title>
        <authorList>
            <person name="Callol A."/>
            <person name="Pajuelo D."/>
            <person name="Ebbesson L."/>
            <person name="Teles M."/>
            <person name="MacKenzie S."/>
            <person name="Amaro C."/>
        </authorList>
    </citation>
    <scope>NUCLEOTIDE SEQUENCE</scope>
</reference>
<protein>
    <submittedName>
        <fullName evidence="1">Uncharacterized protein</fullName>
    </submittedName>
</protein>
<proteinExistence type="predicted"/>